<dbReference type="InterPro" id="IPR002477">
    <property type="entry name" value="Peptidoglycan-bd-like"/>
</dbReference>
<dbReference type="SUPFAM" id="SSF47090">
    <property type="entry name" value="PGBD-like"/>
    <property type="match status" value="2"/>
</dbReference>
<dbReference type="Pfam" id="PF01510">
    <property type="entry name" value="Amidase_2"/>
    <property type="match status" value="1"/>
</dbReference>
<evidence type="ECO:0000256" key="1">
    <source>
        <dbReference type="ARBA" id="ARBA00007553"/>
    </source>
</evidence>
<dbReference type="RefSeq" id="WP_377851184.1">
    <property type="nucleotide sequence ID" value="NZ_JBHLZU010000007.1"/>
</dbReference>
<evidence type="ECO:0000313" key="4">
    <source>
        <dbReference type="EMBL" id="MFB9904023.1"/>
    </source>
</evidence>
<dbReference type="Pfam" id="PF01471">
    <property type="entry name" value="PG_binding_1"/>
    <property type="match status" value="2"/>
</dbReference>
<dbReference type="SMART" id="SM00701">
    <property type="entry name" value="PGRP"/>
    <property type="match status" value="1"/>
</dbReference>
<dbReference type="PANTHER" id="PTHR11022">
    <property type="entry name" value="PEPTIDOGLYCAN RECOGNITION PROTEIN"/>
    <property type="match status" value="1"/>
</dbReference>
<feature type="domain" description="Peptidoglycan recognition protein family" evidence="3">
    <location>
        <begin position="49"/>
        <end position="203"/>
    </location>
</feature>
<dbReference type="InterPro" id="IPR036366">
    <property type="entry name" value="PGBDSf"/>
</dbReference>
<accession>A0ABV5ZT23</accession>
<dbReference type="InterPro" id="IPR006311">
    <property type="entry name" value="TAT_signal"/>
</dbReference>
<sequence length="368" mass="39041">MHHTSDTGTFARRTLLGSGLTLTALGVLGTSSSVTATATAEVREAAAAPAISGTADWKARAPKGPISVLNKRTSKIVVHHTASPNVTDFSQAAAFALSRSIQKHHMDSNGWVDSGQHFTNSRGGYITEGRHRSLEALNSGTKHVLGAHTTGQNNVAFGIENEGTYTSAIPTDAQWNSLVRLCAYMCQKHGIATSAIFGHRDFNNTACPGNLLYGRLSELRRAVAATLGAAPEADPITWRLVQPGDTGERVLVAQYLFRAMGEAKVQATGVYDEELDAAVRRLEAKHGIPSSGLVGAETWPLIVAPVKLGHNGEAVRALQLLLTAHGVANRSDGVLDGRVDSAIRGFQASNGLRVTGEATADTWRHLLF</sequence>
<dbReference type="Gene3D" id="1.10.101.10">
    <property type="entry name" value="PGBD-like superfamily/PGBD"/>
    <property type="match status" value="2"/>
</dbReference>
<dbReference type="EMBL" id="JBHLZU010000007">
    <property type="protein sequence ID" value="MFB9904023.1"/>
    <property type="molecule type" value="Genomic_DNA"/>
</dbReference>
<dbReference type="PROSITE" id="PS51318">
    <property type="entry name" value="TAT"/>
    <property type="match status" value="1"/>
</dbReference>
<comment type="similarity">
    <text evidence="1">Belongs to the N-acetylmuramoyl-L-alanine amidase 2 family.</text>
</comment>
<name>A0ABV5ZT23_9PSEU</name>
<proteinExistence type="inferred from homology"/>
<dbReference type="InterPro" id="IPR036505">
    <property type="entry name" value="Amidase/PGRP_sf"/>
</dbReference>
<dbReference type="CDD" id="cd06583">
    <property type="entry name" value="PGRP"/>
    <property type="match status" value="1"/>
</dbReference>
<evidence type="ECO:0000259" key="2">
    <source>
        <dbReference type="SMART" id="SM00644"/>
    </source>
</evidence>
<dbReference type="InterPro" id="IPR015510">
    <property type="entry name" value="PGRP"/>
</dbReference>
<dbReference type="SMART" id="SM00644">
    <property type="entry name" value="Ami_2"/>
    <property type="match status" value="1"/>
</dbReference>
<dbReference type="SUPFAM" id="SSF55846">
    <property type="entry name" value="N-acetylmuramoyl-L-alanine amidase-like"/>
    <property type="match status" value="1"/>
</dbReference>
<dbReference type="PANTHER" id="PTHR11022:SF41">
    <property type="entry name" value="PEPTIDOGLYCAN-RECOGNITION PROTEIN LC-RELATED"/>
    <property type="match status" value="1"/>
</dbReference>
<keyword evidence="5" id="KW-1185">Reference proteome</keyword>
<feature type="domain" description="N-acetylmuramoyl-L-alanine amidase" evidence="2">
    <location>
        <begin position="61"/>
        <end position="209"/>
    </location>
</feature>
<protein>
    <submittedName>
        <fullName evidence="4">N-acetylmuramoyl-L-alanine amidase</fullName>
    </submittedName>
</protein>
<dbReference type="InterPro" id="IPR036365">
    <property type="entry name" value="PGBD-like_sf"/>
</dbReference>
<organism evidence="4 5">
    <name type="scientific">Allokutzneria oryzae</name>
    <dbReference type="NCBI Taxonomy" id="1378989"/>
    <lineage>
        <taxon>Bacteria</taxon>
        <taxon>Bacillati</taxon>
        <taxon>Actinomycetota</taxon>
        <taxon>Actinomycetes</taxon>
        <taxon>Pseudonocardiales</taxon>
        <taxon>Pseudonocardiaceae</taxon>
        <taxon>Allokutzneria</taxon>
    </lineage>
</organism>
<evidence type="ECO:0000259" key="3">
    <source>
        <dbReference type="SMART" id="SM00701"/>
    </source>
</evidence>
<dbReference type="InterPro" id="IPR002502">
    <property type="entry name" value="Amidase_domain"/>
</dbReference>
<dbReference type="InterPro" id="IPR006619">
    <property type="entry name" value="PGRP_domain_met/bac"/>
</dbReference>
<dbReference type="Gene3D" id="3.40.80.10">
    <property type="entry name" value="Peptidoglycan recognition protein-like"/>
    <property type="match status" value="1"/>
</dbReference>
<reference evidence="4 5" key="1">
    <citation type="submission" date="2024-09" db="EMBL/GenBank/DDBJ databases">
        <authorList>
            <person name="Sun Q."/>
            <person name="Mori K."/>
        </authorList>
    </citation>
    <scope>NUCLEOTIDE SEQUENCE [LARGE SCALE GENOMIC DNA]</scope>
    <source>
        <strain evidence="4 5">TBRC 7907</strain>
    </source>
</reference>
<dbReference type="Proteomes" id="UP001589693">
    <property type="component" value="Unassembled WGS sequence"/>
</dbReference>
<gene>
    <name evidence="4" type="ORF">ACFFQA_08735</name>
</gene>
<comment type="caution">
    <text evidence="4">The sequence shown here is derived from an EMBL/GenBank/DDBJ whole genome shotgun (WGS) entry which is preliminary data.</text>
</comment>
<evidence type="ECO:0000313" key="5">
    <source>
        <dbReference type="Proteomes" id="UP001589693"/>
    </source>
</evidence>